<keyword evidence="2" id="KW-0614">Plasmid</keyword>
<sequence length="371" mass="41210">MKISAFNPIVAIQPVFPVTPRPEATSAAMAPTIAKDQGSTPQQVARFTSALIQQSQSLSQRDLVISSTTLQSKAMKLGELYELLMGTQDLNLDSVVRNLRKQLKRQVIDNSILDEVLRSAGGDAAKAHVMLQAAARQAFNEGASEEHVLLSQQLRVLRHQHGNRARAGINTARAFARSSLNPRRRQTLRDLYYNGVVGQPTISSLIDTLLGQEEGEHHFEPTLRDLRRAIADDMAAFTPSSTRQQLRTLMHGLNTARHVSTLLHNCEHLLGRMRGKNPALQLNAPTFLKHLLVLSGKGMNLHETLQLTQFIGGSQLKHQLSFLNGLRPMLQQLPILLWKDLKARQNALGNLLMLMAELTQQEQKLAKGRPV</sequence>
<dbReference type="AlphaFoldDB" id="A0A172ZAV7"/>
<dbReference type="EMBL" id="CP015601">
    <property type="protein sequence ID" value="ANF89276.1"/>
    <property type="molecule type" value="Genomic_DNA"/>
</dbReference>
<dbReference type="KEGG" id="panr:A7J50_5960"/>
<dbReference type="InterPro" id="IPR010812">
    <property type="entry name" value="HrpJ-like"/>
</dbReference>
<dbReference type="Gene3D" id="1.10.150.630">
    <property type="match status" value="1"/>
</dbReference>
<evidence type="ECO:0000313" key="2">
    <source>
        <dbReference type="EMBL" id="ANF89276.1"/>
    </source>
</evidence>
<dbReference type="NCBIfam" id="TIGR02568">
    <property type="entry name" value="LcrE"/>
    <property type="match status" value="1"/>
</dbReference>
<dbReference type="InterPro" id="IPR013351">
    <property type="entry name" value="T3SS_TyeA-rel"/>
</dbReference>
<dbReference type="SUPFAM" id="SSF140591">
    <property type="entry name" value="Type III secretion system domain"/>
    <property type="match status" value="1"/>
</dbReference>
<accession>A0A172ZAV7</accession>
<protein>
    <submittedName>
        <fullName evidence="2">Type III secretion protein HrpJ</fullName>
    </submittedName>
</protein>
<geneLocation type="plasmid" evidence="3">
    <name>pp27494_1</name>
</geneLocation>
<dbReference type="GO" id="GO:0030254">
    <property type="term" value="P:protein secretion by the type III secretion system"/>
    <property type="evidence" value="ECO:0007669"/>
    <property type="project" value="InterPro"/>
</dbReference>
<dbReference type="Proteomes" id="UP000077829">
    <property type="component" value="Plasmid pP27494_1"/>
</dbReference>
<dbReference type="NCBIfam" id="TIGR02511">
    <property type="entry name" value="type_III_tyeA"/>
    <property type="match status" value="1"/>
</dbReference>
<dbReference type="PATRIC" id="fig|219572.3.peg.6115"/>
<dbReference type="GO" id="GO:0009986">
    <property type="term" value="C:cell surface"/>
    <property type="evidence" value="ECO:0007669"/>
    <property type="project" value="InterPro"/>
</dbReference>
<gene>
    <name evidence="2" type="ORF">A7J50_5960</name>
</gene>
<reference evidence="2 3" key="1">
    <citation type="submission" date="2016-05" db="EMBL/GenBank/DDBJ databases">
        <title>Complete genome sequence of Pseudomonas antarctica PAMC 27494.</title>
        <authorList>
            <person name="Lee J."/>
        </authorList>
    </citation>
    <scope>NUCLEOTIDE SEQUENCE [LARGE SCALE GENOMIC DNA]</scope>
    <source>
        <strain evidence="2 3">PAMC 27494</strain>
        <plasmid evidence="3">Plasmid pp27494_1</plasmid>
    </source>
</reference>
<evidence type="ECO:0000259" key="1">
    <source>
        <dbReference type="Pfam" id="PF07201"/>
    </source>
</evidence>
<dbReference type="InterPro" id="IPR013401">
    <property type="entry name" value="T3SS_LcrE"/>
</dbReference>
<dbReference type="Pfam" id="PF07201">
    <property type="entry name" value="HrpJ"/>
    <property type="match status" value="1"/>
</dbReference>
<dbReference type="GO" id="GO:0019867">
    <property type="term" value="C:outer membrane"/>
    <property type="evidence" value="ECO:0007669"/>
    <property type="project" value="InterPro"/>
</dbReference>
<evidence type="ECO:0000313" key="3">
    <source>
        <dbReference type="Proteomes" id="UP000077829"/>
    </source>
</evidence>
<feature type="domain" description="Hypersensitivity response secretion-like HrpJ" evidence="1">
    <location>
        <begin position="47"/>
        <end position="212"/>
    </location>
</feature>
<dbReference type="GO" id="GO:0050709">
    <property type="term" value="P:negative regulation of protein secretion"/>
    <property type="evidence" value="ECO:0007669"/>
    <property type="project" value="InterPro"/>
</dbReference>
<proteinExistence type="predicted"/>
<dbReference type="RefSeq" id="WP_064455098.1">
    <property type="nucleotide sequence ID" value="NZ_CP015601.1"/>
</dbReference>
<name>A0A172ZAV7_9PSED</name>
<organism evidence="2 3">
    <name type="scientific">Pseudomonas antarctica</name>
    <dbReference type="NCBI Taxonomy" id="219572"/>
    <lineage>
        <taxon>Bacteria</taxon>
        <taxon>Pseudomonadati</taxon>
        <taxon>Pseudomonadota</taxon>
        <taxon>Gammaproteobacteria</taxon>
        <taxon>Pseudomonadales</taxon>
        <taxon>Pseudomonadaceae</taxon>
        <taxon>Pseudomonas</taxon>
    </lineage>
</organism>